<protein>
    <recommendedName>
        <fullName evidence="1">SMP-30/Gluconolactonase/LRE-like region domain-containing protein</fullName>
    </recommendedName>
</protein>
<dbReference type="GO" id="GO:0005509">
    <property type="term" value="F:calcium ion binding"/>
    <property type="evidence" value="ECO:0007669"/>
    <property type="project" value="TreeGrafter"/>
</dbReference>
<sequence>MGSFKIDTIPGRTQLGEGPHWVPESQSLYYVDIFDPALYRYVPSTGKVYKLALGTVKPSFVIPVEGESNKFVVGYHREIVVLEWDGESAEYTSLKTIASIEEKFPGTRFNDAKCDPQGRMWVGTFGQTEAGELVDGKGVLFSLELNGTLTQHLDKINLANGLAWSKDSTKFYFVDSTAHAVYVFDFDGVNGTLRNQRVHFDMKKNGFSGLADGLCTDEEDNLWLALFGGAKVLHIDGQTGAVLDSIDFQGKCSNLTSLAFGGPNLDVLYVTSATFGLKPEEIGAGTEVDAGALFAVSNLRTKASSPAVNYRGKLTL</sequence>
<dbReference type="EMBL" id="CAJVCH010164302">
    <property type="protein sequence ID" value="CAG7728487.1"/>
    <property type="molecule type" value="Genomic_DNA"/>
</dbReference>
<comment type="caution">
    <text evidence="2">The sequence shown here is derived from an EMBL/GenBank/DDBJ whole genome shotgun (WGS) entry which is preliminary data.</text>
</comment>
<keyword evidence="3" id="KW-1185">Reference proteome</keyword>
<dbReference type="Proteomes" id="UP000708208">
    <property type="component" value="Unassembled WGS sequence"/>
</dbReference>
<dbReference type="OrthoDB" id="423498at2759"/>
<dbReference type="GO" id="GO:0004341">
    <property type="term" value="F:gluconolactonase activity"/>
    <property type="evidence" value="ECO:0007669"/>
    <property type="project" value="TreeGrafter"/>
</dbReference>
<dbReference type="AlphaFoldDB" id="A0A8J2JXN7"/>
<dbReference type="PANTHER" id="PTHR10907">
    <property type="entry name" value="REGUCALCIN"/>
    <property type="match status" value="1"/>
</dbReference>
<evidence type="ECO:0000259" key="1">
    <source>
        <dbReference type="Pfam" id="PF08450"/>
    </source>
</evidence>
<gene>
    <name evidence="2" type="ORF">AFUS01_LOCUS17261</name>
</gene>
<dbReference type="PANTHER" id="PTHR10907:SF66">
    <property type="entry name" value="MIP34848P1-RELATED"/>
    <property type="match status" value="1"/>
</dbReference>
<evidence type="ECO:0000313" key="2">
    <source>
        <dbReference type="EMBL" id="CAG7728487.1"/>
    </source>
</evidence>
<dbReference type="Pfam" id="PF08450">
    <property type="entry name" value="SGL"/>
    <property type="match status" value="1"/>
</dbReference>
<feature type="domain" description="SMP-30/Gluconolactonase/LRE-like region" evidence="1">
    <location>
        <begin position="15"/>
        <end position="274"/>
    </location>
</feature>
<organism evidence="2 3">
    <name type="scientific">Allacma fusca</name>
    <dbReference type="NCBI Taxonomy" id="39272"/>
    <lineage>
        <taxon>Eukaryota</taxon>
        <taxon>Metazoa</taxon>
        <taxon>Ecdysozoa</taxon>
        <taxon>Arthropoda</taxon>
        <taxon>Hexapoda</taxon>
        <taxon>Collembola</taxon>
        <taxon>Symphypleona</taxon>
        <taxon>Sminthuridae</taxon>
        <taxon>Allacma</taxon>
    </lineage>
</organism>
<dbReference type="GO" id="GO:0019853">
    <property type="term" value="P:L-ascorbic acid biosynthetic process"/>
    <property type="evidence" value="ECO:0007669"/>
    <property type="project" value="TreeGrafter"/>
</dbReference>
<evidence type="ECO:0000313" key="3">
    <source>
        <dbReference type="Proteomes" id="UP000708208"/>
    </source>
</evidence>
<name>A0A8J2JXN7_9HEXA</name>
<accession>A0A8J2JXN7</accession>
<dbReference type="InterPro" id="IPR013658">
    <property type="entry name" value="SGL"/>
</dbReference>
<proteinExistence type="predicted"/>
<reference evidence="2" key="1">
    <citation type="submission" date="2021-06" db="EMBL/GenBank/DDBJ databases">
        <authorList>
            <person name="Hodson N. C."/>
            <person name="Mongue J. A."/>
            <person name="Jaron S. K."/>
        </authorList>
    </citation>
    <scope>NUCLEOTIDE SEQUENCE</scope>
</reference>